<organism evidence="3 4">
    <name type="scientific">Salinicola lusitanus</name>
    <dbReference type="NCBI Taxonomy" id="1949085"/>
    <lineage>
        <taxon>Bacteria</taxon>
        <taxon>Pseudomonadati</taxon>
        <taxon>Pseudomonadota</taxon>
        <taxon>Gammaproteobacteria</taxon>
        <taxon>Oceanospirillales</taxon>
        <taxon>Halomonadaceae</taxon>
        <taxon>Salinicola</taxon>
    </lineage>
</organism>
<dbReference type="Proteomes" id="UP001453229">
    <property type="component" value="Chromosome"/>
</dbReference>
<proteinExistence type="predicted"/>
<keyword evidence="1" id="KW-1133">Transmembrane helix</keyword>
<evidence type="ECO:0000313" key="4">
    <source>
        <dbReference type="Proteomes" id="UP001453229"/>
    </source>
</evidence>
<feature type="domain" description="DUF1468" evidence="2">
    <location>
        <begin position="10"/>
        <end position="177"/>
    </location>
</feature>
<feature type="transmembrane region" description="Helical" evidence="1">
    <location>
        <begin position="126"/>
        <end position="144"/>
    </location>
</feature>
<protein>
    <submittedName>
        <fullName evidence="3">Tripartite tricarboxylate transporter TctB family protein</fullName>
    </submittedName>
</protein>
<evidence type="ECO:0000256" key="1">
    <source>
        <dbReference type="SAM" id="Phobius"/>
    </source>
</evidence>
<feature type="transmembrane region" description="Helical" evidence="1">
    <location>
        <begin position="39"/>
        <end position="61"/>
    </location>
</feature>
<keyword evidence="4" id="KW-1185">Reference proteome</keyword>
<gene>
    <name evidence="3" type="ORF">AAGT95_21095</name>
</gene>
<feature type="transmembrane region" description="Helical" evidence="1">
    <location>
        <begin position="102"/>
        <end position="120"/>
    </location>
</feature>
<accession>A0ABZ3CT68</accession>
<keyword evidence="1" id="KW-0812">Transmembrane</keyword>
<dbReference type="EMBL" id="CP151919">
    <property type="protein sequence ID" value="XAD54285.1"/>
    <property type="molecule type" value="Genomic_DNA"/>
</dbReference>
<sequence>MDRRLEWFITMLIGIVGVIGCWSALQIGGFAFDPLGSRAVPLGVSVLMIGLCVVQAGKWLLPRAPAVSATGAPVDIEKSDMKEDTLAQVGESVEDIFEARQLLAPLGMLTLCLGFIWLVFLERFPISLVTTAFVVVAAQLLPMPNRRRGTLIALMLGVVLGFGAEWLFTQVFFVDLPALG</sequence>
<feature type="transmembrane region" description="Helical" evidence="1">
    <location>
        <begin position="7"/>
        <end position="27"/>
    </location>
</feature>
<dbReference type="PROSITE" id="PS51257">
    <property type="entry name" value="PROKAR_LIPOPROTEIN"/>
    <property type="match status" value="1"/>
</dbReference>
<evidence type="ECO:0000313" key="3">
    <source>
        <dbReference type="EMBL" id="XAD54285.1"/>
    </source>
</evidence>
<dbReference type="InterPro" id="IPR009936">
    <property type="entry name" value="DUF1468"/>
</dbReference>
<keyword evidence="1" id="KW-0472">Membrane</keyword>
<dbReference type="Pfam" id="PF07331">
    <property type="entry name" value="TctB"/>
    <property type="match status" value="1"/>
</dbReference>
<dbReference type="RefSeq" id="WP_342595031.1">
    <property type="nucleotide sequence ID" value="NZ_CP151919.1"/>
</dbReference>
<feature type="transmembrane region" description="Helical" evidence="1">
    <location>
        <begin position="151"/>
        <end position="173"/>
    </location>
</feature>
<name>A0ABZ3CT68_9GAMM</name>
<evidence type="ECO:0000259" key="2">
    <source>
        <dbReference type="Pfam" id="PF07331"/>
    </source>
</evidence>
<reference evidence="3 4" key="1">
    <citation type="submission" date="2024-04" db="EMBL/GenBank/DDBJ databases">
        <title>Salinicola lusitanus LLJ914,a marine bacterium isolated from the Okinawa Trough.</title>
        <authorList>
            <person name="Li J."/>
        </authorList>
    </citation>
    <scope>NUCLEOTIDE SEQUENCE [LARGE SCALE GENOMIC DNA]</scope>
    <source>
        <strain evidence="3 4">LLJ914</strain>
    </source>
</reference>